<dbReference type="InterPro" id="IPR027417">
    <property type="entry name" value="P-loop_NTPase"/>
</dbReference>
<feature type="transmembrane region" description="Helical" evidence="2">
    <location>
        <begin position="700"/>
        <end position="718"/>
    </location>
</feature>
<feature type="transmembrane region" description="Helical" evidence="2">
    <location>
        <begin position="851"/>
        <end position="877"/>
    </location>
</feature>
<dbReference type="Proteomes" id="UP000626109">
    <property type="component" value="Unassembled WGS sequence"/>
</dbReference>
<feature type="compositionally biased region" description="Basic and acidic residues" evidence="1">
    <location>
        <begin position="1292"/>
        <end position="1316"/>
    </location>
</feature>
<dbReference type="SUPFAM" id="SSF52540">
    <property type="entry name" value="P-loop containing nucleoside triphosphate hydrolases"/>
    <property type="match status" value="1"/>
</dbReference>
<keyword evidence="2" id="KW-1133">Transmembrane helix</keyword>
<feature type="region of interest" description="Disordered" evidence="1">
    <location>
        <begin position="1"/>
        <end position="66"/>
    </location>
</feature>
<feature type="region of interest" description="Disordered" evidence="1">
    <location>
        <begin position="1185"/>
        <end position="1316"/>
    </location>
</feature>
<evidence type="ECO:0000256" key="1">
    <source>
        <dbReference type="SAM" id="MobiDB-lite"/>
    </source>
</evidence>
<evidence type="ECO:0000313" key="3">
    <source>
        <dbReference type="EMBL" id="CAE8734973.1"/>
    </source>
</evidence>
<feature type="transmembrane region" description="Helical" evidence="2">
    <location>
        <begin position="954"/>
        <end position="976"/>
    </location>
</feature>
<proteinExistence type="predicted"/>
<protein>
    <submittedName>
        <fullName evidence="3">Uncharacterized protein</fullName>
    </submittedName>
</protein>
<feature type="compositionally biased region" description="Basic and acidic residues" evidence="1">
    <location>
        <begin position="1240"/>
        <end position="1277"/>
    </location>
</feature>
<keyword evidence="2" id="KW-0472">Membrane</keyword>
<feature type="compositionally biased region" description="Basic residues" evidence="1">
    <location>
        <begin position="1"/>
        <end position="11"/>
    </location>
</feature>
<keyword evidence="2" id="KW-0812">Transmembrane</keyword>
<dbReference type="Gene3D" id="3.40.50.300">
    <property type="entry name" value="P-loop containing nucleotide triphosphate hydrolases"/>
    <property type="match status" value="1"/>
</dbReference>
<feature type="compositionally biased region" description="Acidic residues" evidence="1">
    <location>
        <begin position="25"/>
        <end position="40"/>
    </location>
</feature>
<accession>A0A813LPH1</accession>
<evidence type="ECO:0000313" key="4">
    <source>
        <dbReference type="Proteomes" id="UP000626109"/>
    </source>
</evidence>
<evidence type="ECO:0000256" key="2">
    <source>
        <dbReference type="SAM" id="Phobius"/>
    </source>
</evidence>
<gene>
    <name evidence="3" type="ORF">PGLA2088_LOCUS47596</name>
</gene>
<feature type="transmembrane region" description="Helical" evidence="2">
    <location>
        <begin position="738"/>
        <end position="758"/>
    </location>
</feature>
<reference evidence="3" key="1">
    <citation type="submission" date="2021-02" db="EMBL/GenBank/DDBJ databases">
        <authorList>
            <person name="Dougan E. K."/>
            <person name="Rhodes N."/>
            <person name="Thang M."/>
            <person name="Chan C."/>
        </authorList>
    </citation>
    <scope>NUCLEOTIDE SEQUENCE</scope>
</reference>
<feature type="transmembrane region" description="Helical" evidence="2">
    <location>
        <begin position="1014"/>
        <end position="1032"/>
    </location>
</feature>
<dbReference type="EMBL" id="CAJNNW010036502">
    <property type="protein sequence ID" value="CAE8734973.1"/>
    <property type="molecule type" value="Genomic_DNA"/>
</dbReference>
<organism evidence="3 4">
    <name type="scientific">Polarella glacialis</name>
    <name type="common">Dinoflagellate</name>
    <dbReference type="NCBI Taxonomy" id="89957"/>
    <lineage>
        <taxon>Eukaryota</taxon>
        <taxon>Sar</taxon>
        <taxon>Alveolata</taxon>
        <taxon>Dinophyceae</taxon>
        <taxon>Suessiales</taxon>
        <taxon>Suessiaceae</taxon>
        <taxon>Polarella</taxon>
    </lineage>
</organism>
<sequence length="1316" mass="146165">MASKSVAKKPAMKSPATSATVEGEPKEEEEEVSEVGEEDHPELPLSGEAPPTLGTARHRGRSPATVGIQAKQHELPAAVEKPEIRPVSPNKRRLPRVLGALSLLTLLIALAAKSVAPDIADEVQLTLEVVGKLALEKIKQSSHEPCIYVQQSDVRGQVGFVLPEDTSPEKLVHFVNKHCWLSPIWCPEDPKGKIAYATTSSATRWDETLFDGAQLERIGTERISAFLFVKIAPPELCSDDEEIAKVQEYVRERFDRDFEFSWLCAWDGFFAASSIRCLIGKSPRIRVSQTLRLEIEISNICEECSHEIPAGSRVTVADYTTDGERPYFVVASIPLKEKMRCATSQVVTLELRPRAACSTFSCLPAKLALRVLDPNGKVTPWGSALIDCPHHAYRPMFKTEKFHPNILAVGFPGVGKTTFIMSLAAALSPSNDRKLSRDLGQSKGHNTKEIIKYDFASMTGDETLGFNLWDTWGICEGFPKTCTHKDFSESFLQDLSVGIVPAGYHLSKFDAENGELRNQTAQQFGVAEQMHAILFVMRYEHAFRDPEVSLARKYIAKIQSLGYATMVITTWMQKACGGNNTKACEDARVAAVAKKLHLPPGNVMPFTRGEVTISGYKESIVGKYALTILETAMGHGDEHFLKHSKIEQAQATSEKETVQWVKAGTESDKDSPGVVLVLDQQWLLDAMAQVFHSLSSTPEFVWRIALAFLGLIMLWKLAPTQGFFGRSAYVPEWRTREIYVPSWLQLMLFLLVVGPFLCTSVPEWKARVFPQRWNTQNDKDCSSSSTVIIDVTTKLESECTRLCEEKPDCVSCSVSSSGCSIYSQCNQTSTRSHVKLYAKRYSLSWELVPQVAFNTLALLFQHISGLLVVLTLFFSLFVDRTLLHTLGQDQDILVKVLAFQFLSAATLLSVHLQIKGATDRIAKEEGDKDERQKDIERALWKEVKERGDTAKHRLFHTFATDLSMGAAIMAFMAYLIKNVSSAVGGDGSAVGRWNVFNGILTGLVGIDSKRFMEAFALTVGVFLASKPFIVGLRKFERGVLGFAFDPRDDIKQKVQSVADVAFRTEQALLLRLEASSATVGGEELVQFRVDGQQVSAQNPEIAMRVLRFKVQSMAAQEVRDYADSMKVTPGQAFNRDSCNEDLARAMQDAQKTGRMLAGDVAQNVTLAVSGAWAGVAVAKALRAGSSKAQGKAGRGEDSTSQDQGLSLRRRPALPAPEPEESEELRNCDNNSSALPLLRAKKAEEKREKRAKEEKREGRVRNGRELVEEERRELESRRTRGAVVEEESSLRAQRAEEKRRARESEEKKREFFESDSD</sequence>
<comment type="caution">
    <text evidence="3">The sequence shown here is derived from an EMBL/GenBank/DDBJ whole genome shotgun (WGS) entry which is preliminary data.</text>
</comment>
<name>A0A813LPH1_POLGL</name>